<gene>
    <name evidence="2" type="ORF">IAA17_03120</name>
</gene>
<keyword evidence="1" id="KW-0812">Transmembrane</keyword>
<proteinExistence type="predicted"/>
<dbReference type="PANTHER" id="PTHR37308:SF1">
    <property type="entry name" value="POLYPRENYL-PHOSPHATE TRANSPORTER"/>
    <property type="match status" value="1"/>
</dbReference>
<feature type="transmembrane region" description="Helical" evidence="1">
    <location>
        <begin position="112"/>
        <end position="133"/>
    </location>
</feature>
<evidence type="ECO:0000256" key="1">
    <source>
        <dbReference type="SAM" id="Phobius"/>
    </source>
</evidence>
<protein>
    <submittedName>
        <fullName evidence="2">DUF368 domain-containing protein</fullName>
    </submittedName>
</protein>
<name>A0A9D2GGM6_9FIRM</name>
<feature type="transmembrane region" description="Helical" evidence="1">
    <location>
        <begin position="79"/>
        <end position="100"/>
    </location>
</feature>
<feature type="transmembrane region" description="Helical" evidence="1">
    <location>
        <begin position="204"/>
        <end position="226"/>
    </location>
</feature>
<evidence type="ECO:0000313" key="2">
    <source>
        <dbReference type="EMBL" id="HIZ78765.1"/>
    </source>
</evidence>
<feature type="transmembrane region" description="Helical" evidence="1">
    <location>
        <begin position="12"/>
        <end position="31"/>
    </location>
</feature>
<feature type="transmembrane region" description="Helical" evidence="1">
    <location>
        <begin position="238"/>
        <end position="258"/>
    </location>
</feature>
<feature type="transmembrane region" description="Helical" evidence="1">
    <location>
        <begin position="153"/>
        <end position="183"/>
    </location>
</feature>
<keyword evidence="1" id="KW-1133">Transmembrane helix</keyword>
<feature type="transmembrane region" description="Helical" evidence="1">
    <location>
        <begin position="270"/>
        <end position="290"/>
    </location>
</feature>
<evidence type="ECO:0000313" key="3">
    <source>
        <dbReference type="Proteomes" id="UP000824101"/>
    </source>
</evidence>
<feature type="transmembrane region" description="Helical" evidence="1">
    <location>
        <begin position="52"/>
        <end position="73"/>
    </location>
</feature>
<reference evidence="2" key="2">
    <citation type="submission" date="2021-04" db="EMBL/GenBank/DDBJ databases">
        <authorList>
            <person name="Gilroy R."/>
        </authorList>
    </citation>
    <scope>NUCLEOTIDE SEQUENCE</scope>
    <source>
        <strain evidence="2">ChiBcec1-1093</strain>
    </source>
</reference>
<keyword evidence="1" id="KW-0472">Membrane</keyword>
<dbReference type="PANTHER" id="PTHR37308">
    <property type="entry name" value="INTEGRAL MEMBRANE PROTEIN"/>
    <property type="match status" value="1"/>
</dbReference>
<dbReference type="EMBL" id="DXBC01000044">
    <property type="protein sequence ID" value="HIZ78765.1"/>
    <property type="molecule type" value="Genomic_DNA"/>
</dbReference>
<dbReference type="Proteomes" id="UP000824101">
    <property type="component" value="Unassembled WGS sequence"/>
</dbReference>
<organism evidence="2 3">
    <name type="scientific">Candidatus Lachnoclostridium stercorigallinarum</name>
    <dbReference type="NCBI Taxonomy" id="2838634"/>
    <lineage>
        <taxon>Bacteria</taxon>
        <taxon>Bacillati</taxon>
        <taxon>Bacillota</taxon>
        <taxon>Clostridia</taxon>
        <taxon>Lachnospirales</taxon>
        <taxon>Lachnospiraceae</taxon>
    </lineage>
</organism>
<dbReference type="AlphaFoldDB" id="A0A9D2GGM6"/>
<sequence>MTFILDIIKGMIIGIANVIPGVSGGTMALSLGLYDKIIGSVSNLFKDFKKSLLTLLPILLGCALGIVGFTYAIEYLLSYHTYVTCMTFVGLIFGGIPVLYRSWKEKRDEREGVGISGVLAFVILFLVAVGMPLLNAGGDVMSTIDPTPVTMVILFLVGVIAAATMVVPGVSGSLVLMILGYYYGIINSLKSFFDALQAFDITAMLHLCLVLVPFGIGVLLGIFLIAKLITFLFEQYGVQTYCAIFGLILASPFAIFYNTGLFGQLSSLSAGTLILGVVLALAGGVITYIMGEH</sequence>
<dbReference type="InterPro" id="IPR007163">
    <property type="entry name" value="VCA0040-like"/>
</dbReference>
<accession>A0A9D2GGM6</accession>
<reference evidence="2" key="1">
    <citation type="journal article" date="2021" name="PeerJ">
        <title>Extensive microbial diversity within the chicken gut microbiome revealed by metagenomics and culture.</title>
        <authorList>
            <person name="Gilroy R."/>
            <person name="Ravi A."/>
            <person name="Getino M."/>
            <person name="Pursley I."/>
            <person name="Horton D.L."/>
            <person name="Alikhan N.F."/>
            <person name="Baker D."/>
            <person name="Gharbi K."/>
            <person name="Hall N."/>
            <person name="Watson M."/>
            <person name="Adriaenssens E.M."/>
            <person name="Foster-Nyarko E."/>
            <person name="Jarju S."/>
            <person name="Secka A."/>
            <person name="Antonio M."/>
            <person name="Oren A."/>
            <person name="Chaudhuri R.R."/>
            <person name="La Ragione R."/>
            <person name="Hildebrand F."/>
            <person name="Pallen M.J."/>
        </authorList>
    </citation>
    <scope>NUCLEOTIDE SEQUENCE</scope>
    <source>
        <strain evidence="2">ChiBcec1-1093</strain>
    </source>
</reference>
<dbReference type="Pfam" id="PF04018">
    <property type="entry name" value="VCA0040-like"/>
    <property type="match status" value="1"/>
</dbReference>
<comment type="caution">
    <text evidence="2">The sequence shown here is derived from an EMBL/GenBank/DDBJ whole genome shotgun (WGS) entry which is preliminary data.</text>
</comment>